<dbReference type="PROSITE" id="PS51729">
    <property type="entry name" value="GNAT_YJDJ"/>
    <property type="match status" value="1"/>
</dbReference>
<dbReference type="PANTHER" id="PTHR31435">
    <property type="entry name" value="PROTEIN NATD1"/>
    <property type="match status" value="1"/>
</dbReference>
<reference evidence="3" key="1">
    <citation type="journal article" date="2019" name="Int. J. Syst. Evol. Microbiol.">
        <title>The Global Catalogue of Microorganisms (GCM) 10K type strain sequencing project: providing services to taxonomists for standard genome sequencing and annotation.</title>
        <authorList>
            <consortium name="The Broad Institute Genomics Platform"/>
            <consortium name="The Broad Institute Genome Sequencing Center for Infectious Disease"/>
            <person name="Wu L."/>
            <person name="Ma J."/>
        </authorList>
    </citation>
    <scope>NUCLEOTIDE SEQUENCE [LARGE SCALE GENOMIC DNA]</scope>
    <source>
        <strain evidence="3">IBRC 10765</strain>
    </source>
</reference>
<gene>
    <name evidence="2" type="ORF">ACFOOG_03695</name>
</gene>
<dbReference type="EMBL" id="JBHRYR010000002">
    <property type="protein sequence ID" value="MFC3851929.1"/>
    <property type="molecule type" value="Genomic_DNA"/>
</dbReference>
<keyword evidence="2" id="KW-0808">Transferase</keyword>
<dbReference type="PANTHER" id="PTHR31435:SF9">
    <property type="entry name" value="PROTEIN NATD1"/>
    <property type="match status" value="1"/>
</dbReference>
<dbReference type="InterPro" id="IPR016181">
    <property type="entry name" value="Acyl_CoA_acyltransferase"/>
</dbReference>
<comment type="caution">
    <text evidence="2">The sequence shown here is derived from an EMBL/GenBank/DDBJ whole genome shotgun (WGS) entry which is preliminary data.</text>
</comment>
<dbReference type="GO" id="GO:0016746">
    <property type="term" value="F:acyltransferase activity"/>
    <property type="evidence" value="ECO:0007669"/>
    <property type="project" value="UniProtKB-KW"/>
</dbReference>
<sequence length="86" mass="9725">MTTTLNCQHQPERHRFVIALGDDEAVLEYLRQGGMVDFVRTFVPESGRGQGVAETLVRTGLAWARAEELSVSASCWYVEKWLQRGL</sequence>
<keyword evidence="3" id="KW-1185">Reference proteome</keyword>
<dbReference type="Proteomes" id="UP001595617">
    <property type="component" value="Unassembled WGS sequence"/>
</dbReference>
<dbReference type="EC" id="2.3.1.-" evidence="2"/>
<proteinExistence type="predicted"/>
<dbReference type="SUPFAM" id="SSF55729">
    <property type="entry name" value="Acyl-CoA N-acyltransferases (Nat)"/>
    <property type="match status" value="1"/>
</dbReference>
<protein>
    <submittedName>
        <fullName evidence="2">GNAT family N-acetyltransferase</fullName>
        <ecNumber evidence="2">2.3.1.-</ecNumber>
    </submittedName>
</protein>
<evidence type="ECO:0000313" key="3">
    <source>
        <dbReference type="Proteomes" id="UP001595617"/>
    </source>
</evidence>
<accession>A0ABV7ZVF6</accession>
<dbReference type="Gene3D" id="3.40.630.30">
    <property type="match status" value="1"/>
</dbReference>
<evidence type="ECO:0000313" key="2">
    <source>
        <dbReference type="EMBL" id="MFC3851929.1"/>
    </source>
</evidence>
<keyword evidence="2" id="KW-0012">Acyltransferase</keyword>
<feature type="domain" description="N-acetyltransferase" evidence="1">
    <location>
        <begin position="8"/>
        <end position="86"/>
    </location>
</feature>
<dbReference type="Pfam" id="PF14542">
    <property type="entry name" value="Acetyltransf_CG"/>
    <property type="match status" value="1"/>
</dbReference>
<evidence type="ECO:0000259" key="1">
    <source>
        <dbReference type="PROSITE" id="PS51729"/>
    </source>
</evidence>
<dbReference type="InterPro" id="IPR045057">
    <property type="entry name" value="Gcn5-rel_NAT"/>
</dbReference>
<organism evidence="2 3">
    <name type="scientific">Saccharospirillum mangrovi</name>
    <dbReference type="NCBI Taxonomy" id="2161747"/>
    <lineage>
        <taxon>Bacteria</taxon>
        <taxon>Pseudomonadati</taxon>
        <taxon>Pseudomonadota</taxon>
        <taxon>Gammaproteobacteria</taxon>
        <taxon>Oceanospirillales</taxon>
        <taxon>Saccharospirillaceae</taxon>
        <taxon>Saccharospirillum</taxon>
    </lineage>
</organism>
<dbReference type="InterPro" id="IPR031165">
    <property type="entry name" value="GNAT_YJDJ"/>
</dbReference>
<name>A0ABV7ZVF6_9GAMM</name>
<dbReference type="RefSeq" id="WP_380693491.1">
    <property type="nucleotide sequence ID" value="NZ_JBHRYR010000002.1"/>
</dbReference>